<dbReference type="GO" id="GO:0031267">
    <property type="term" value="F:small GTPase binding"/>
    <property type="evidence" value="ECO:0007669"/>
    <property type="project" value="InterPro"/>
</dbReference>
<evidence type="ECO:0000256" key="4">
    <source>
        <dbReference type="ARBA" id="ARBA00022490"/>
    </source>
</evidence>
<keyword evidence="3" id="KW-0813">Transport</keyword>
<feature type="compositionally biased region" description="Acidic residues" evidence="8">
    <location>
        <begin position="643"/>
        <end position="668"/>
    </location>
</feature>
<evidence type="ECO:0000313" key="11">
    <source>
        <dbReference type="Proteomes" id="UP000694866"/>
    </source>
</evidence>
<dbReference type="GO" id="GO:0005634">
    <property type="term" value="C:nucleus"/>
    <property type="evidence" value="ECO:0007669"/>
    <property type="project" value="UniProtKB-SubCell"/>
</dbReference>
<dbReference type="InterPro" id="IPR001494">
    <property type="entry name" value="Importin-beta_N"/>
</dbReference>
<organism evidence="10">
    <name type="scientific">Fopius arisanus</name>
    <dbReference type="NCBI Taxonomy" id="64838"/>
    <lineage>
        <taxon>Eukaryota</taxon>
        <taxon>Metazoa</taxon>
        <taxon>Ecdysozoa</taxon>
        <taxon>Arthropoda</taxon>
        <taxon>Hexapoda</taxon>
        <taxon>Insecta</taxon>
        <taxon>Pterygota</taxon>
        <taxon>Neoptera</taxon>
        <taxon>Endopterygota</taxon>
        <taxon>Hymenoptera</taxon>
        <taxon>Apocrita</taxon>
        <taxon>Ichneumonoidea</taxon>
        <taxon>Braconidae</taxon>
        <taxon>Opiinae</taxon>
        <taxon>Fopius</taxon>
    </lineage>
</organism>
<dbReference type="GO" id="GO:0006606">
    <property type="term" value="P:protein import into nucleus"/>
    <property type="evidence" value="ECO:0007669"/>
    <property type="project" value="InterPro"/>
</dbReference>
<keyword evidence="11" id="KW-1185">Reference proteome</keyword>
<dbReference type="Pfam" id="PF25780">
    <property type="entry name" value="TPR_IPO5"/>
    <property type="match status" value="1"/>
</dbReference>
<dbReference type="InterPro" id="IPR057672">
    <property type="entry name" value="TPR_IPO4/5"/>
</dbReference>
<dbReference type="AlphaFoldDB" id="A0A0C9R8S2"/>
<gene>
    <name evidence="10" type="primary">Ipo4</name>
    <name evidence="12" type="synonym">LOC105273447</name>
    <name evidence="10" type="ORF">g.18829</name>
</gene>
<dbReference type="KEGG" id="fas:105273447"/>
<dbReference type="Gene3D" id="1.25.10.10">
    <property type="entry name" value="Leucine-rich Repeat Variant"/>
    <property type="match status" value="1"/>
</dbReference>
<evidence type="ECO:0000256" key="1">
    <source>
        <dbReference type="ARBA" id="ARBA00004123"/>
    </source>
</evidence>
<evidence type="ECO:0000256" key="3">
    <source>
        <dbReference type="ARBA" id="ARBA00022448"/>
    </source>
</evidence>
<dbReference type="EMBL" id="GBYB01004550">
    <property type="protein sequence ID" value="JAG74317.1"/>
    <property type="molecule type" value="Transcribed_RNA"/>
</dbReference>
<evidence type="ECO:0000256" key="8">
    <source>
        <dbReference type="SAM" id="MobiDB-lite"/>
    </source>
</evidence>
<keyword evidence="5" id="KW-0677">Repeat</keyword>
<dbReference type="OrthoDB" id="7862313at2759"/>
<evidence type="ECO:0000256" key="5">
    <source>
        <dbReference type="ARBA" id="ARBA00022737"/>
    </source>
</evidence>
<evidence type="ECO:0000256" key="2">
    <source>
        <dbReference type="ARBA" id="ARBA00004496"/>
    </source>
</evidence>
<dbReference type="SUPFAM" id="SSF48371">
    <property type="entry name" value="ARM repeat"/>
    <property type="match status" value="2"/>
</dbReference>
<dbReference type="GeneID" id="105273447"/>
<sequence length="1079" mass="120593">MEEILAKLLVADNSVIQQGTAELRAALVKPESTPMLCELIVSSVNPEIRQYATLLLRKRYTKGKHWNQLPPTIRNQVKAILLPGLVNEPDKQVKNGIAQLIGVIVKHELPHNTWPEIFQFIQQLVTSESMTDKELGMYTLATMTGMAPEVYLAHAASLMSLLGQTFSGLQDLGTPVAFYIIQTMLHLTPLVENNQVMVNAYNQMIPIAINAIQALTATSQEKAAEAMELFDDLCESAPTVISSHVKTLIPMCLTIARNKSLDDDLRVRSISLIGCLARTKTKAIVKHKLVEPIVDVLFELMASPPDDENDEIYFSGENEYNTPVTCATETLNLLAIHLKPDKLVPHLLKHIDPGLQSSDICAKKASYLALAVLAEGCAEHIRSKYLESFLRCICQGITDQSPVVRNAALFALGQFSEYLQPEISQYSQQLLPVLFDYLGQMCAHLKQEGREPPSVDRMFYALETFCENLNDALLPYLPTLMDRLFETLSSDSPVHIRELAISAIGAAANASKEHMLPYFQRIIAVLDVYLTNTHTDETICLQVQAVDTLGALARTIGEDNFAPLVGKSLDLGIKLITNTDEPDLRKVVYGLFASIASITKKEMAPVLPQILEHIFNSIQSSEGIVPHFKDGESAAFPIYENASDNENEDEEDIENTDNEDDDDEDEEVAGYSVANSYIEEKEEAVLALREIAHHTEDAFLPFLEKSFEETFKLINYPQEDIKKASIDALSQFCINFSKINTPEGKEALSKAIGVYVPKLSEIIRLDCEPQVVISGLEALADLLNEIKEDVVTGDGHKDAVMNCVIDVFTGKIECQDQDEGEEEDDEAEQDEFLIECAGNVLSYFGKAIQPEEFALYFQKTLPYLKERVKETKSEAQRSFAVGTISECLSGLKHTVAAFVPQLLPLFRKRIEDPSPEVRNNAYYGIGELVLYGKEAVYSHYNEILQLLSQALQREEHAGPRDNMTGVIARLIITNYSLVDLERVFPAFVQQLPLKQDFEEYQAVFRSILMLYRAGHEVIKPHMQTLLKVAIRVLHEKKAPNEETKGLITELINSAQQDFPNDWSTVFTDLPHELQQILSA</sequence>
<reference evidence="12" key="2">
    <citation type="submission" date="2025-04" db="UniProtKB">
        <authorList>
            <consortium name="RefSeq"/>
        </authorList>
    </citation>
    <scope>IDENTIFICATION</scope>
    <source>
        <strain evidence="12">USDA-PBARC FA_bdor</strain>
        <tissue evidence="12">Whole organism</tissue>
    </source>
</reference>
<feature type="region of interest" description="Disordered" evidence="8">
    <location>
        <begin position="641"/>
        <end position="668"/>
    </location>
</feature>
<evidence type="ECO:0000256" key="6">
    <source>
        <dbReference type="ARBA" id="ARBA00022927"/>
    </source>
</evidence>
<keyword evidence="7" id="KW-0539">Nucleus</keyword>
<dbReference type="GO" id="GO:0005737">
    <property type="term" value="C:cytoplasm"/>
    <property type="evidence" value="ECO:0007669"/>
    <property type="project" value="UniProtKB-SubCell"/>
</dbReference>
<dbReference type="InterPro" id="IPR011989">
    <property type="entry name" value="ARM-like"/>
</dbReference>
<dbReference type="RefSeq" id="XP_011314194.1">
    <property type="nucleotide sequence ID" value="XM_011315892.1"/>
</dbReference>
<accession>A0A0C9R8S2</accession>
<dbReference type="PANTHER" id="PTHR10527">
    <property type="entry name" value="IMPORTIN BETA"/>
    <property type="match status" value="1"/>
</dbReference>
<dbReference type="Pfam" id="PF02985">
    <property type="entry name" value="HEAT"/>
    <property type="match status" value="2"/>
</dbReference>
<dbReference type="InterPro" id="IPR016024">
    <property type="entry name" value="ARM-type_fold"/>
</dbReference>
<evidence type="ECO:0000313" key="12">
    <source>
        <dbReference type="RefSeq" id="XP_011314194.1"/>
    </source>
</evidence>
<proteinExistence type="predicted"/>
<dbReference type="PROSITE" id="PS50166">
    <property type="entry name" value="IMPORTIN_B_NT"/>
    <property type="match status" value="1"/>
</dbReference>
<evidence type="ECO:0000259" key="9">
    <source>
        <dbReference type="PROSITE" id="PS50166"/>
    </source>
</evidence>
<keyword evidence="4" id="KW-0963">Cytoplasm</keyword>
<dbReference type="InterPro" id="IPR000357">
    <property type="entry name" value="HEAT"/>
</dbReference>
<dbReference type="Pfam" id="PF03810">
    <property type="entry name" value="IBN_N"/>
    <property type="match status" value="1"/>
</dbReference>
<dbReference type="InterPro" id="IPR040122">
    <property type="entry name" value="Importin_beta"/>
</dbReference>
<protein>
    <submittedName>
        <fullName evidence="12">Importin-4</fullName>
    </submittedName>
    <submittedName>
        <fullName evidence="10">Ipo4 protein</fullName>
    </submittedName>
</protein>
<evidence type="ECO:0000256" key="7">
    <source>
        <dbReference type="ARBA" id="ARBA00023242"/>
    </source>
</evidence>
<reference evidence="10" key="1">
    <citation type="submission" date="2015-01" db="EMBL/GenBank/DDBJ databases">
        <title>Transcriptome Assembly of Fopius arisanus.</title>
        <authorList>
            <person name="Geib S."/>
        </authorList>
    </citation>
    <scope>NUCLEOTIDE SEQUENCE</scope>
</reference>
<feature type="domain" description="Importin N-terminal" evidence="9">
    <location>
        <begin position="19"/>
        <end position="87"/>
    </location>
</feature>
<keyword evidence="6" id="KW-0653">Protein transport</keyword>
<accession>A0A9R1TNR1</accession>
<name>A0A0C9R8S2_9HYME</name>
<dbReference type="Proteomes" id="UP000694866">
    <property type="component" value="Unplaced"/>
</dbReference>
<comment type="subcellular location">
    <subcellularLocation>
        <location evidence="2">Cytoplasm</location>
    </subcellularLocation>
    <subcellularLocation>
        <location evidence="1">Nucleus</location>
    </subcellularLocation>
</comment>
<evidence type="ECO:0000313" key="10">
    <source>
        <dbReference type="EMBL" id="JAG74317.1"/>
    </source>
</evidence>